<name>A0A9D1Q033_9FIRM</name>
<proteinExistence type="predicted"/>
<evidence type="ECO:0000313" key="1">
    <source>
        <dbReference type="EMBL" id="HIW01727.1"/>
    </source>
</evidence>
<dbReference type="SUPFAM" id="SSF102405">
    <property type="entry name" value="MCP/YpsA-like"/>
    <property type="match status" value="1"/>
</dbReference>
<comment type="caution">
    <text evidence="1">The sequence shown here is derived from an EMBL/GenBank/DDBJ whole genome shotgun (WGS) entry which is preliminary data.</text>
</comment>
<organism evidence="1 2">
    <name type="scientific">Candidatus Protoclostridium stercorigallinarum</name>
    <dbReference type="NCBI Taxonomy" id="2838741"/>
    <lineage>
        <taxon>Bacteria</taxon>
        <taxon>Bacillati</taxon>
        <taxon>Bacillota</taxon>
        <taxon>Clostridia</taxon>
        <taxon>Candidatus Protoclostridium</taxon>
    </lineage>
</organism>
<sequence>MNAVCLTGNRPHKLPFREGSREYDLLKERMRSAVTELIGEGYTHFITGMALGSDIWFAETVIDLKDVYPGITLEAAVPYAGQRDSLAAADRFRYDAVLAKCDKVSVLGTEYTKYCMNRRNRYMVDNSDVVLVVLYAETGGTASTVAYARKKGRRIVDLSAK</sequence>
<dbReference type="InterPro" id="IPR010697">
    <property type="entry name" value="YspA"/>
</dbReference>
<protein>
    <submittedName>
        <fullName evidence="1">DUF1273 domain-containing protein</fullName>
    </submittedName>
</protein>
<gene>
    <name evidence="1" type="ORF">H9892_00080</name>
</gene>
<dbReference type="Gene3D" id="3.40.50.450">
    <property type="match status" value="1"/>
</dbReference>
<evidence type="ECO:0000313" key="2">
    <source>
        <dbReference type="Proteomes" id="UP000823990"/>
    </source>
</evidence>
<reference evidence="1" key="2">
    <citation type="submission" date="2021-04" db="EMBL/GenBank/DDBJ databases">
        <authorList>
            <person name="Gilroy R."/>
        </authorList>
    </citation>
    <scope>NUCLEOTIDE SEQUENCE</scope>
    <source>
        <strain evidence="1">12435</strain>
    </source>
</reference>
<dbReference type="AlphaFoldDB" id="A0A9D1Q033"/>
<reference evidence="1" key="1">
    <citation type="journal article" date="2021" name="PeerJ">
        <title>Extensive microbial diversity within the chicken gut microbiome revealed by metagenomics and culture.</title>
        <authorList>
            <person name="Gilroy R."/>
            <person name="Ravi A."/>
            <person name="Getino M."/>
            <person name="Pursley I."/>
            <person name="Horton D.L."/>
            <person name="Alikhan N.F."/>
            <person name="Baker D."/>
            <person name="Gharbi K."/>
            <person name="Hall N."/>
            <person name="Watson M."/>
            <person name="Adriaenssens E.M."/>
            <person name="Foster-Nyarko E."/>
            <person name="Jarju S."/>
            <person name="Secka A."/>
            <person name="Antonio M."/>
            <person name="Oren A."/>
            <person name="Chaudhuri R.R."/>
            <person name="La Ragione R."/>
            <person name="Hildebrand F."/>
            <person name="Pallen M.J."/>
        </authorList>
    </citation>
    <scope>NUCLEOTIDE SEQUENCE</scope>
    <source>
        <strain evidence="1">12435</strain>
    </source>
</reference>
<dbReference type="EMBL" id="DXHS01000004">
    <property type="protein sequence ID" value="HIW01727.1"/>
    <property type="molecule type" value="Genomic_DNA"/>
</dbReference>
<dbReference type="PANTHER" id="PTHR38440:SF1">
    <property type="entry name" value="UPF0398 PROTEIN SPR0331"/>
    <property type="match status" value="1"/>
</dbReference>
<dbReference type="PANTHER" id="PTHR38440">
    <property type="entry name" value="UPF0398 PROTEIN YPSA"/>
    <property type="match status" value="1"/>
</dbReference>
<dbReference type="Pfam" id="PF06908">
    <property type="entry name" value="YpsA"/>
    <property type="match status" value="1"/>
</dbReference>
<accession>A0A9D1Q033</accession>
<dbReference type="Proteomes" id="UP000823990">
    <property type="component" value="Unassembled WGS sequence"/>
</dbReference>